<reference evidence="3" key="1">
    <citation type="submission" date="2015-06" db="UniProtKB">
        <authorList>
            <consortium name="EnsemblPlants"/>
        </authorList>
    </citation>
    <scope>IDENTIFICATION</scope>
</reference>
<evidence type="ECO:0008006" key="4">
    <source>
        <dbReference type="Google" id="ProtNLM"/>
    </source>
</evidence>
<feature type="compositionally biased region" description="Basic and acidic residues" evidence="1">
    <location>
        <begin position="7"/>
        <end position="17"/>
    </location>
</feature>
<dbReference type="EnsemblPlants" id="EMT14385">
    <property type="protein sequence ID" value="EMT14385"/>
    <property type="gene ID" value="F775_16319"/>
</dbReference>
<keyword evidence="2" id="KW-0812">Transmembrane</keyword>
<dbReference type="AlphaFoldDB" id="N1QWF5"/>
<evidence type="ECO:0000313" key="3">
    <source>
        <dbReference type="EnsemblPlants" id="EMT14385"/>
    </source>
</evidence>
<keyword evidence="2" id="KW-1133">Transmembrane helix</keyword>
<feature type="transmembrane region" description="Helical" evidence="2">
    <location>
        <begin position="252"/>
        <end position="270"/>
    </location>
</feature>
<sequence length="406" mass="45418">MEVVIDVGKHGSAHDRPSATPRQRGGGAKRPRPSAETTVGHFPSGPHPRAALFCVPCGSNTSMWEIMWQNVMSYLTSVLRTSSSLHTLGARGSSSSPSPSSGQCCAILGAPKNPPVRSGYVPELCKVSLTRQAKVWQAPFLLSECLSRSATNLSKLHLNFCHQMIWINPEHPKQLTAIFRNLADVSLSGIFPECDLSWTLFILEAAPALQKFTLLLYLFNLIDTLVWIWHVFGYSALTTYLQICLISNVTALSYMAWCQLFLTCLVYFLCPRMKLSRAQLCAKTAVDSAEKTNVVWRPSKDLKHLNLKKLAFQGFKEEDKVTNYIRLVMERAVGLKRIVLLGELPCQDCNDCKRKCMLGELPSKDCNDCKRKCKVDKARRRRVKEQLAHGSCSSVEIIICTLKCQH</sequence>
<protein>
    <recommendedName>
        <fullName evidence="4">FBD domain-containing protein</fullName>
    </recommendedName>
</protein>
<keyword evidence="2" id="KW-0472">Membrane</keyword>
<name>N1QWF5_AEGTA</name>
<dbReference type="PANTHER" id="PTHR32153">
    <property type="entry name" value="OJ000223_09.16 PROTEIN"/>
    <property type="match status" value="1"/>
</dbReference>
<organism evidence="3">
    <name type="scientific">Aegilops tauschii</name>
    <name type="common">Tausch's goatgrass</name>
    <name type="synonym">Aegilops squarrosa</name>
    <dbReference type="NCBI Taxonomy" id="37682"/>
    <lineage>
        <taxon>Eukaryota</taxon>
        <taxon>Viridiplantae</taxon>
        <taxon>Streptophyta</taxon>
        <taxon>Embryophyta</taxon>
        <taxon>Tracheophyta</taxon>
        <taxon>Spermatophyta</taxon>
        <taxon>Magnoliopsida</taxon>
        <taxon>Liliopsida</taxon>
        <taxon>Poales</taxon>
        <taxon>Poaceae</taxon>
        <taxon>BOP clade</taxon>
        <taxon>Pooideae</taxon>
        <taxon>Triticodae</taxon>
        <taxon>Triticeae</taxon>
        <taxon>Triticinae</taxon>
        <taxon>Aegilops</taxon>
    </lineage>
</organism>
<feature type="region of interest" description="Disordered" evidence="1">
    <location>
        <begin position="1"/>
        <end position="42"/>
    </location>
</feature>
<evidence type="ECO:0000256" key="1">
    <source>
        <dbReference type="SAM" id="MobiDB-lite"/>
    </source>
</evidence>
<feature type="transmembrane region" description="Helical" evidence="2">
    <location>
        <begin position="214"/>
        <end position="232"/>
    </location>
</feature>
<evidence type="ECO:0000256" key="2">
    <source>
        <dbReference type="SAM" id="Phobius"/>
    </source>
</evidence>
<proteinExistence type="predicted"/>
<dbReference type="InterPro" id="IPR044997">
    <property type="entry name" value="F-box_plant"/>
</dbReference>
<accession>N1QWF5</accession>